<gene>
    <name evidence="1" type="ORF">BDA99DRAFT_537591</name>
</gene>
<reference evidence="1" key="2">
    <citation type="submission" date="2023-02" db="EMBL/GenBank/DDBJ databases">
        <authorList>
            <consortium name="DOE Joint Genome Institute"/>
            <person name="Mondo S.J."/>
            <person name="Chang Y."/>
            <person name="Wang Y."/>
            <person name="Ahrendt S."/>
            <person name="Andreopoulos W."/>
            <person name="Barry K."/>
            <person name="Beard J."/>
            <person name="Benny G.L."/>
            <person name="Blankenship S."/>
            <person name="Bonito G."/>
            <person name="Cuomo C."/>
            <person name="Desiro A."/>
            <person name="Gervers K.A."/>
            <person name="Hundley H."/>
            <person name="Kuo A."/>
            <person name="LaButti K."/>
            <person name="Lang B.F."/>
            <person name="Lipzen A."/>
            <person name="O'Donnell K."/>
            <person name="Pangilinan J."/>
            <person name="Reynolds N."/>
            <person name="Sandor L."/>
            <person name="Smith M.W."/>
            <person name="Tsang A."/>
            <person name="Grigoriev I.V."/>
            <person name="Stajich J.E."/>
            <person name="Spatafora J.W."/>
        </authorList>
    </citation>
    <scope>NUCLEOTIDE SEQUENCE</scope>
    <source>
        <strain evidence="1">RSA 2281</strain>
    </source>
</reference>
<dbReference type="AlphaFoldDB" id="A0AAD5K972"/>
<organism evidence="1 2">
    <name type="scientific">Phascolomyces articulosus</name>
    <dbReference type="NCBI Taxonomy" id="60185"/>
    <lineage>
        <taxon>Eukaryota</taxon>
        <taxon>Fungi</taxon>
        <taxon>Fungi incertae sedis</taxon>
        <taxon>Mucoromycota</taxon>
        <taxon>Mucoromycotina</taxon>
        <taxon>Mucoromycetes</taxon>
        <taxon>Mucorales</taxon>
        <taxon>Lichtheimiaceae</taxon>
        <taxon>Phascolomyces</taxon>
    </lineage>
</organism>
<evidence type="ECO:0000313" key="2">
    <source>
        <dbReference type="Proteomes" id="UP001209540"/>
    </source>
</evidence>
<evidence type="ECO:0000313" key="1">
    <source>
        <dbReference type="EMBL" id="KAI9262246.1"/>
    </source>
</evidence>
<dbReference type="Proteomes" id="UP001209540">
    <property type="component" value="Unassembled WGS sequence"/>
</dbReference>
<comment type="caution">
    <text evidence="1">The sequence shown here is derived from an EMBL/GenBank/DDBJ whole genome shotgun (WGS) entry which is preliminary data.</text>
</comment>
<name>A0AAD5K972_9FUNG</name>
<protein>
    <submittedName>
        <fullName evidence="1">Uncharacterized protein</fullName>
    </submittedName>
</protein>
<sequence>MYEKFSACKMHVKGIVNVYAGDAGSKPELMIKTQSKANEYAGILTVLYRDTMLLHNGLMLVLHPFCTCSLVDPFKIMIVTRKPNFGKYALCHLNSYPPTSSMQIYQVITLEFIYYMVHYLNSSWTTLKDGRTLNLFLIRPVMYPSPNYKLPIKFPSLETGLYIEIKQVSRIKAHMVIDS</sequence>
<keyword evidence="2" id="KW-1185">Reference proteome</keyword>
<accession>A0AAD5K972</accession>
<proteinExistence type="predicted"/>
<dbReference type="EMBL" id="JAIXMP010000014">
    <property type="protein sequence ID" value="KAI9262246.1"/>
    <property type="molecule type" value="Genomic_DNA"/>
</dbReference>
<reference evidence="1" key="1">
    <citation type="journal article" date="2022" name="IScience">
        <title>Evolution of zygomycete secretomes and the origins of terrestrial fungal ecologies.</title>
        <authorList>
            <person name="Chang Y."/>
            <person name="Wang Y."/>
            <person name="Mondo S."/>
            <person name="Ahrendt S."/>
            <person name="Andreopoulos W."/>
            <person name="Barry K."/>
            <person name="Beard J."/>
            <person name="Benny G.L."/>
            <person name="Blankenship S."/>
            <person name="Bonito G."/>
            <person name="Cuomo C."/>
            <person name="Desiro A."/>
            <person name="Gervers K.A."/>
            <person name="Hundley H."/>
            <person name="Kuo A."/>
            <person name="LaButti K."/>
            <person name="Lang B.F."/>
            <person name="Lipzen A."/>
            <person name="O'Donnell K."/>
            <person name="Pangilinan J."/>
            <person name="Reynolds N."/>
            <person name="Sandor L."/>
            <person name="Smith M.E."/>
            <person name="Tsang A."/>
            <person name="Grigoriev I.V."/>
            <person name="Stajich J.E."/>
            <person name="Spatafora J.W."/>
        </authorList>
    </citation>
    <scope>NUCLEOTIDE SEQUENCE</scope>
    <source>
        <strain evidence="1">RSA 2281</strain>
    </source>
</reference>